<keyword evidence="2" id="KW-1185">Reference proteome</keyword>
<reference evidence="1" key="1">
    <citation type="submission" date="2023-03" db="EMBL/GenBank/DDBJ databases">
        <title>Massive genome expansion in bonnet fungi (Mycena s.s.) driven by repeated elements and novel gene families across ecological guilds.</title>
        <authorList>
            <consortium name="Lawrence Berkeley National Laboratory"/>
            <person name="Harder C.B."/>
            <person name="Miyauchi S."/>
            <person name="Viragh M."/>
            <person name="Kuo A."/>
            <person name="Thoen E."/>
            <person name="Andreopoulos B."/>
            <person name="Lu D."/>
            <person name="Skrede I."/>
            <person name="Drula E."/>
            <person name="Henrissat B."/>
            <person name="Morin E."/>
            <person name="Kohler A."/>
            <person name="Barry K."/>
            <person name="LaButti K."/>
            <person name="Morin E."/>
            <person name="Salamov A."/>
            <person name="Lipzen A."/>
            <person name="Mereny Z."/>
            <person name="Hegedus B."/>
            <person name="Baldrian P."/>
            <person name="Stursova M."/>
            <person name="Weitz H."/>
            <person name="Taylor A."/>
            <person name="Grigoriev I.V."/>
            <person name="Nagy L.G."/>
            <person name="Martin F."/>
            <person name="Kauserud H."/>
        </authorList>
    </citation>
    <scope>NUCLEOTIDE SEQUENCE</scope>
    <source>
        <strain evidence="1">CBHHK173m</strain>
    </source>
</reference>
<accession>A0AAD6TMX5</accession>
<dbReference type="SUPFAM" id="SSF51735">
    <property type="entry name" value="NAD(P)-binding Rossmann-fold domains"/>
    <property type="match status" value="1"/>
</dbReference>
<evidence type="ECO:0000313" key="2">
    <source>
        <dbReference type="Proteomes" id="UP001222325"/>
    </source>
</evidence>
<sequence length="195" mass="20428">MASSASESTPGSTPLAWLVTGTSSGLGAALVPAHLADPDRVCVHALDIVVVAGALTALVAECARVWGCIEVVVNNTGAGFPGCSRKAVRRQPPRHDGCFSAGERLVVIVGTARKPELPVHRSRCAVRPRNLISSERVPSPYAASKAALHALAGTLAAELAPLNNPRPRARAQRVPHRGLQLSEAYHTANVIVDYD</sequence>
<dbReference type="PRINTS" id="PR00081">
    <property type="entry name" value="GDHRDH"/>
</dbReference>
<dbReference type="AlphaFoldDB" id="A0AAD6TMX5"/>
<comment type="caution">
    <text evidence="1">The sequence shown here is derived from an EMBL/GenBank/DDBJ whole genome shotgun (WGS) entry which is preliminary data.</text>
</comment>
<dbReference type="Gene3D" id="3.40.50.720">
    <property type="entry name" value="NAD(P)-binding Rossmann-like Domain"/>
    <property type="match status" value="1"/>
</dbReference>
<proteinExistence type="predicted"/>
<dbReference type="InterPro" id="IPR002347">
    <property type="entry name" value="SDR_fam"/>
</dbReference>
<dbReference type="InterPro" id="IPR036291">
    <property type="entry name" value="NAD(P)-bd_dom_sf"/>
</dbReference>
<organism evidence="1 2">
    <name type="scientific">Mycena belliarum</name>
    <dbReference type="NCBI Taxonomy" id="1033014"/>
    <lineage>
        <taxon>Eukaryota</taxon>
        <taxon>Fungi</taxon>
        <taxon>Dikarya</taxon>
        <taxon>Basidiomycota</taxon>
        <taxon>Agaricomycotina</taxon>
        <taxon>Agaricomycetes</taxon>
        <taxon>Agaricomycetidae</taxon>
        <taxon>Agaricales</taxon>
        <taxon>Marasmiineae</taxon>
        <taxon>Mycenaceae</taxon>
        <taxon>Mycena</taxon>
    </lineage>
</organism>
<gene>
    <name evidence="1" type="ORF">B0H15DRAFT_968598</name>
</gene>
<dbReference type="EMBL" id="JARJCN010000132">
    <property type="protein sequence ID" value="KAJ7070299.1"/>
    <property type="molecule type" value="Genomic_DNA"/>
</dbReference>
<name>A0AAD6TMX5_9AGAR</name>
<dbReference type="Proteomes" id="UP001222325">
    <property type="component" value="Unassembled WGS sequence"/>
</dbReference>
<dbReference type="PRINTS" id="PR00080">
    <property type="entry name" value="SDRFAMILY"/>
</dbReference>
<evidence type="ECO:0000313" key="1">
    <source>
        <dbReference type="EMBL" id="KAJ7070299.1"/>
    </source>
</evidence>
<protein>
    <submittedName>
        <fullName evidence="1">Uncharacterized protein</fullName>
    </submittedName>
</protein>